<keyword evidence="2" id="KW-1185">Reference proteome</keyword>
<accession>A0AAD7CNC5</accession>
<dbReference type="Proteomes" id="UP001221757">
    <property type="component" value="Unassembled WGS sequence"/>
</dbReference>
<dbReference type="AlphaFoldDB" id="A0AAD7CNC5"/>
<name>A0AAD7CNC5_MYCRO</name>
<comment type="caution">
    <text evidence="1">The sequence shown here is derived from an EMBL/GenBank/DDBJ whole genome shotgun (WGS) entry which is preliminary data.</text>
</comment>
<sequence length="202" mass="22218">MTYMTFHAQEKGSAWTGICRELSHGCWNPYAVKTHTFKGPPMGMGYDSFDCMRGRPNAVALFGAVTVFVGSITLRRINPSLGLLALEILSASHSSSCSAISGIGLHRIGRPIRELLSKIEGVETRTLSSLLGHQSQIFFIGVLLSAHKMSLYVVHFEKVHLCFYMLYHSNGTLLGKNIWGIWPTQPLHSHLACLGMFPGNLG</sequence>
<evidence type="ECO:0000313" key="2">
    <source>
        <dbReference type="Proteomes" id="UP001221757"/>
    </source>
</evidence>
<proteinExistence type="predicted"/>
<evidence type="ECO:0000313" key="1">
    <source>
        <dbReference type="EMBL" id="KAJ7654774.1"/>
    </source>
</evidence>
<organism evidence="1 2">
    <name type="scientific">Mycena rosella</name>
    <name type="common">Pink bonnet</name>
    <name type="synonym">Agaricus rosellus</name>
    <dbReference type="NCBI Taxonomy" id="1033263"/>
    <lineage>
        <taxon>Eukaryota</taxon>
        <taxon>Fungi</taxon>
        <taxon>Dikarya</taxon>
        <taxon>Basidiomycota</taxon>
        <taxon>Agaricomycotina</taxon>
        <taxon>Agaricomycetes</taxon>
        <taxon>Agaricomycetidae</taxon>
        <taxon>Agaricales</taxon>
        <taxon>Marasmiineae</taxon>
        <taxon>Mycenaceae</taxon>
        <taxon>Mycena</taxon>
    </lineage>
</organism>
<dbReference type="EMBL" id="JARKIE010000318">
    <property type="protein sequence ID" value="KAJ7654774.1"/>
    <property type="molecule type" value="Genomic_DNA"/>
</dbReference>
<gene>
    <name evidence="1" type="ORF">B0H17DRAFT_1146649</name>
</gene>
<protein>
    <submittedName>
        <fullName evidence="1">Uncharacterized protein</fullName>
    </submittedName>
</protein>
<reference evidence="1" key="1">
    <citation type="submission" date="2023-03" db="EMBL/GenBank/DDBJ databases">
        <title>Massive genome expansion in bonnet fungi (Mycena s.s.) driven by repeated elements and novel gene families across ecological guilds.</title>
        <authorList>
            <consortium name="Lawrence Berkeley National Laboratory"/>
            <person name="Harder C.B."/>
            <person name="Miyauchi S."/>
            <person name="Viragh M."/>
            <person name="Kuo A."/>
            <person name="Thoen E."/>
            <person name="Andreopoulos B."/>
            <person name="Lu D."/>
            <person name="Skrede I."/>
            <person name="Drula E."/>
            <person name="Henrissat B."/>
            <person name="Morin E."/>
            <person name="Kohler A."/>
            <person name="Barry K."/>
            <person name="LaButti K."/>
            <person name="Morin E."/>
            <person name="Salamov A."/>
            <person name="Lipzen A."/>
            <person name="Mereny Z."/>
            <person name="Hegedus B."/>
            <person name="Baldrian P."/>
            <person name="Stursova M."/>
            <person name="Weitz H."/>
            <person name="Taylor A."/>
            <person name="Grigoriev I.V."/>
            <person name="Nagy L.G."/>
            <person name="Martin F."/>
            <person name="Kauserud H."/>
        </authorList>
    </citation>
    <scope>NUCLEOTIDE SEQUENCE</scope>
    <source>
        <strain evidence="1">CBHHK067</strain>
    </source>
</reference>